<sequence length="428" mass="48786">MFRYSRSIDYEVTGYNAAKAIIQNMSRAMSYSAIMGGFCLSISQNTFATSTADDTFRPYIGTTLTYDSNLLRLADVITPEQAAGKNTKSDFIKRIRGGIDIDWRISRQQILAKLEVNQNWFQTFSELDYLGHTVEGQWNWQIGSDLNGVIRYSNNVSVGSFGQLNQLVKNIMTLEQYGATGAYQIFPSWFLRAGVLRNNILFSEELLKISNLQENTGDFGVRYVSPGNNMLGLRMLLTEGSFLNRRVSARVDNAYRRTSYQMEWNWNYSVKTQVDGYIGYTQQKFDHLNSLDFADFIGRANINWQITGKTMLNLSGWREIGQANDINATFVQRHGLLLKPSWLTTPKITLELPISYEQQDYLGDSGFSPNKPAQARVDKLSRIGMNLIYKPLENTKVSLFIQHEERKSTNLRSNYESQSAGINMQVAF</sequence>
<gene>
    <name evidence="1" type="ORF">METHB2_710015</name>
</gene>
<proteinExistence type="predicted"/>
<comment type="caution">
    <text evidence="1">The sequence shown here is derived from an EMBL/GenBank/DDBJ whole genome shotgun (WGS) entry which is preliminary data.</text>
</comment>
<dbReference type="Proteomes" id="UP000494216">
    <property type="component" value="Unassembled WGS sequence"/>
</dbReference>
<dbReference type="InterPro" id="IPR017465">
    <property type="entry name" value="EpsL_proteobac"/>
</dbReference>
<accession>A0A8S0WS81</accession>
<evidence type="ECO:0008006" key="3">
    <source>
        <dbReference type="Google" id="ProtNLM"/>
    </source>
</evidence>
<evidence type="ECO:0000313" key="2">
    <source>
        <dbReference type="Proteomes" id="UP000494216"/>
    </source>
</evidence>
<dbReference type="NCBIfam" id="TIGR03014">
    <property type="entry name" value="EpsL"/>
    <property type="match status" value="1"/>
</dbReference>
<keyword evidence="2" id="KW-1185">Reference proteome</keyword>
<evidence type="ECO:0000313" key="1">
    <source>
        <dbReference type="EMBL" id="CAA9892541.1"/>
    </source>
</evidence>
<name>A0A8S0WS81_9GAMM</name>
<dbReference type="AlphaFoldDB" id="A0A8S0WS81"/>
<dbReference type="Pfam" id="PF10082">
    <property type="entry name" value="BBP2_2"/>
    <property type="match status" value="1"/>
</dbReference>
<protein>
    <recommendedName>
        <fullName evidence="3">Exopolysaccharide biosynthesis operon protein EpsL</fullName>
    </recommendedName>
</protein>
<dbReference type="InterPro" id="IPR018759">
    <property type="entry name" value="BBP2_2"/>
</dbReference>
<organism evidence="1 2">
    <name type="scientific">Candidatus Methylobacter favarea</name>
    <dbReference type="NCBI Taxonomy" id="2707345"/>
    <lineage>
        <taxon>Bacteria</taxon>
        <taxon>Pseudomonadati</taxon>
        <taxon>Pseudomonadota</taxon>
        <taxon>Gammaproteobacteria</taxon>
        <taxon>Methylococcales</taxon>
        <taxon>Methylococcaceae</taxon>
        <taxon>Methylobacter</taxon>
    </lineage>
</organism>
<dbReference type="EMBL" id="CADCXN010000104">
    <property type="protein sequence ID" value="CAA9892541.1"/>
    <property type="molecule type" value="Genomic_DNA"/>
</dbReference>
<reference evidence="1 2" key="1">
    <citation type="submission" date="2020-02" db="EMBL/GenBank/DDBJ databases">
        <authorList>
            <person name="Hogendoorn C."/>
        </authorList>
    </citation>
    <scope>NUCLEOTIDE SEQUENCE [LARGE SCALE GENOMIC DNA]</scope>
    <source>
        <strain evidence="1">METHB21</strain>
    </source>
</reference>